<name>A0A162I2W9_9HYPO</name>
<reference evidence="3 4" key="1">
    <citation type="journal article" date="2016" name="Genome Biol. Evol.">
        <title>Divergent and convergent evolution of fungal pathogenicity.</title>
        <authorList>
            <person name="Shang Y."/>
            <person name="Xiao G."/>
            <person name="Zheng P."/>
            <person name="Cen K."/>
            <person name="Zhan S."/>
            <person name="Wang C."/>
        </authorList>
    </citation>
    <scope>NUCLEOTIDE SEQUENCE [LARGE SCALE GENOMIC DNA]</scope>
    <source>
        <strain evidence="3 4">RCEF 2490</strain>
    </source>
</reference>
<feature type="region of interest" description="Disordered" evidence="2">
    <location>
        <begin position="57"/>
        <end position="109"/>
    </location>
</feature>
<evidence type="ECO:0000313" key="4">
    <source>
        <dbReference type="Proteomes" id="UP000078544"/>
    </source>
</evidence>
<organism evidence="3 4">
    <name type="scientific">Moelleriella libera RCEF 2490</name>
    <dbReference type="NCBI Taxonomy" id="1081109"/>
    <lineage>
        <taxon>Eukaryota</taxon>
        <taxon>Fungi</taxon>
        <taxon>Dikarya</taxon>
        <taxon>Ascomycota</taxon>
        <taxon>Pezizomycotina</taxon>
        <taxon>Sordariomycetes</taxon>
        <taxon>Hypocreomycetidae</taxon>
        <taxon>Hypocreales</taxon>
        <taxon>Clavicipitaceae</taxon>
        <taxon>Moelleriella</taxon>
    </lineage>
</organism>
<dbReference type="STRING" id="1081109.A0A162I2W9"/>
<feature type="region of interest" description="Disordered" evidence="2">
    <location>
        <begin position="258"/>
        <end position="328"/>
    </location>
</feature>
<evidence type="ECO:0000256" key="2">
    <source>
        <dbReference type="SAM" id="MobiDB-lite"/>
    </source>
</evidence>
<dbReference type="PANTHER" id="PTHR31438:SF1">
    <property type="entry name" value="LYSINE N-ACYLTRANSFERASE C17G9.06C-RELATED"/>
    <property type="match status" value="1"/>
</dbReference>
<dbReference type="GO" id="GO:0016410">
    <property type="term" value="F:N-acyltransferase activity"/>
    <property type="evidence" value="ECO:0007669"/>
    <property type="project" value="TreeGrafter"/>
</dbReference>
<feature type="compositionally biased region" description="Low complexity" evidence="2">
    <location>
        <begin position="299"/>
        <end position="322"/>
    </location>
</feature>
<feature type="compositionally biased region" description="Low complexity" evidence="2">
    <location>
        <begin position="259"/>
        <end position="284"/>
    </location>
</feature>
<keyword evidence="4" id="KW-1185">Reference proteome</keyword>
<comment type="similarity">
    <text evidence="1">Belongs to the lysine N-acyltransferase MbtK family.</text>
</comment>
<dbReference type="OrthoDB" id="448427at2759"/>
<dbReference type="Proteomes" id="UP000078544">
    <property type="component" value="Unassembled WGS sequence"/>
</dbReference>
<feature type="region of interest" description="Disordered" evidence="2">
    <location>
        <begin position="415"/>
        <end position="436"/>
    </location>
</feature>
<gene>
    <name evidence="3" type="ORF">AAL_08264</name>
</gene>
<comment type="caution">
    <text evidence="3">The sequence shown here is derived from an EMBL/GenBank/DDBJ whole genome shotgun (WGS) entry which is preliminary data.</text>
</comment>
<dbReference type="InterPro" id="IPR016181">
    <property type="entry name" value="Acyl_CoA_acyltransferase"/>
</dbReference>
<dbReference type="AlphaFoldDB" id="A0A162I2W9"/>
<dbReference type="PANTHER" id="PTHR31438">
    <property type="entry name" value="LYSINE N-ACYLTRANSFERASE C17G9.06C-RELATED"/>
    <property type="match status" value="1"/>
</dbReference>
<proteinExistence type="inferred from homology"/>
<dbReference type="SUPFAM" id="SSF55729">
    <property type="entry name" value="Acyl-CoA N-acyltransferases (Nat)"/>
    <property type="match status" value="1"/>
</dbReference>
<evidence type="ECO:0000313" key="3">
    <source>
        <dbReference type="EMBL" id="KZZ87933.1"/>
    </source>
</evidence>
<accession>A0A162I2W9</accession>
<dbReference type="EMBL" id="AZGY01000033">
    <property type="protein sequence ID" value="KZZ87933.1"/>
    <property type="molecule type" value="Genomic_DNA"/>
</dbReference>
<protein>
    <submittedName>
        <fullName evidence="3">Aerobactin siderophore biosynthesis protein iucB</fullName>
    </submittedName>
</protein>
<evidence type="ECO:0000256" key="1">
    <source>
        <dbReference type="ARBA" id="ARBA00009893"/>
    </source>
</evidence>
<feature type="compositionally biased region" description="Low complexity" evidence="2">
    <location>
        <begin position="82"/>
        <end position="92"/>
    </location>
</feature>
<sequence length="515" mass="56268">MSPPETLHLPDGRKLTVTPVFGGMGFRTDNHNHLLHPFPVGWMTVLHTEEEVPNFDGYSLNNRTGSPVHGLADLDIGDTDEPQQQQQQQHPQHGPPPRLRRRSRPFSKPTLQSDTLFVSSISMPSSAELKPAASHTREIAMMLWITLYWYFHQPEPPRGLTTPASRDTPESARPRGEWKIRIKRDGVFRGRNLIPKLERMGLIASEDTSVGTSVGGGGGDDGDAWDSMFVSKRMFWQVPANLFLFTLQPVSSIGGSGSGSKSALFGFSPSSGPGSPRTSRPGSPRVDEAGAGGGGGGSSTTTTTTNNNTNNTNTNSTHTAAGPPHLVLDVPGAAVPMSVPSSPGLPLGPYFSSSRLPTYFPPPPLQYTSTRGVRHPLRPKPPRMGEVFYTRFIQSRGQYLSFRVASCSARPVPYLGPVGPSPPPPSPDDDGGERKRSELCGLSDKELLQSWFANPRLSPLCNSVPSPSARLTELWTRVMKHLDACGFSKEKQVSFPHKQAWFVKLRREFWEGPEL</sequence>